<evidence type="ECO:0000259" key="4">
    <source>
        <dbReference type="Pfam" id="PF00089"/>
    </source>
</evidence>
<organism evidence="5 6">
    <name type="scientific">Stichopus japonicus</name>
    <name type="common">Sea cucumber</name>
    <dbReference type="NCBI Taxonomy" id="307972"/>
    <lineage>
        <taxon>Eukaryota</taxon>
        <taxon>Metazoa</taxon>
        <taxon>Echinodermata</taxon>
        <taxon>Eleutherozoa</taxon>
        <taxon>Echinozoa</taxon>
        <taxon>Holothuroidea</taxon>
        <taxon>Aspidochirotacea</taxon>
        <taxon>Aspidochirotida</taxon>
        <taxon>Stichopodidae</taxon>
        <taxon>Apostichopus</taxon>
    </lineage>
</organism>
<feature type="chain" id="PRO_5013708217" evidence="3">
    <location>
        <begin position="19"/>
        <end position="411"/>
    </location>
</feature>
<keyword evidence="1 3" id="KW-0732">Signal</keyword>
<dbReference type="STRING" id="307972.A0A2G8L360"/>
<dbReference type="Gene3D" id="2.40.10.10">
    <property type="entry name" value="Trypsin-like serine proteases"/>
    <property type="match status" value="1"/>
</dbReference>
<dbReference type="AlphaFoldDB" id="A0A2G8L360"/>
<sequence length="411" mass="47419">MWVSVVLTLFLAFNHCIAVDRDTAAVPTSGLVNIRKPWTSKRVVTWHTIQFPSKPSPPLREHEGEAATEDEEENTLEDILFCGPECKGYVNDTVTDTKAVNEFAYEVFTDEGTDKVVEIDLDSDFLRYLNRWRDGERRLKLREKETKSDSRRRREVIVGDDTRFTITDREWLNQTPFTTNVKISSGCSGVLISEIHVLTAASCVHNGRKMINKIRDFEVGIRQKRQLSRDEEMGKNWKEAFRWIPVKKIFVPKEWSSKPPKGKKGKAELPVDKNYALIQLKREADRDFLNVSVGSVANVGEGKRIHFSSFDEIARPTLNYRFCKVMEETMEILYQQCDGTPQSIGAGIYVRRWNKLTRNWERNVVGIFTGHQIFYLEDGSTRERNLAVKVTPLKFAQICFWMTGDYGECRG</sequence>
<dbReference type="InterPro" id="IPR001254">
    <property type="entry name" value="Trypsin_dom"/>
</dbReference>
<evidence type="ECO:0000256" key="3">
    <source>
        <dbReference type="SAM" id="SignalP"/>
    </source>
</evidence>
<dbReference type="SUPFAM" id="SSF50494">
    <property type="entry name" value="Trypsin-like serine proteases"/>
    <property type="match status" value="1"/>
</dbReference>
<dbReference type="OrthoDB" id="10037376at2759"/>
<dbReference type="InterPro" id="IPR050966">
    <property type="entry name" value="Glutamyl_endopeptidase"/>
</dbReference>
<reference evidence="5 6" key="1">
    <citation type="journal article" date="2017" name="PLoS Biol.">
        <title>The sea cucumber genome provides insights into morphological evolution and visceral regeneration.</title>
        <authorList>
            <person name="Zhang X."/>
            <person name="Sun L."/>
            <person name="Yuan J."/>
            <person name="Sun Y."/>
            <person name="Gao Y."/>
            <person name="Zhang L."/>
            <person name="Li S."/>
            <person name="Dai H."/>
            <person name="Hamel J.F."/>
            <person name="Liu C."/>
            <person name="Yu Y."/>
            <person name="Liu S."/>
            <person name="Lin W."/>
            <person name="Guo K."/>
            <person name="Jin S."/>
            <person name="Xu P."/>
            <person name="Storey K.B."/>
            <person name="Huan P."/>
            <person name="Zhang T."/>
            <person name="Zhou Y."/>
            <person name="Zhang J."/>
            <person name="Lin C."/>
            <person name="Li X."/>
            <person name="Xing L."/>
            <person name="Huo D."/>
            <person name="Sun M."/>
            <person name="Wang L."/>
            <person name="Mercier A."/>
            <person name="Li F."/>
            <person name="Yang H."/>
            <person name="Xiang J."/>
        </authorList>
    </citation>
    <scope>NUCLEOTIDE SEQUENCE [LARGE SCALE GENOMIC DNA]</scope>
    <source>
        <strain evidence="5">Shaxun</strain>
        <tissue evidence="5">Muscle</tissue>
    </source>
</reference>
<dbReference type="Proteomes" id="UP000230750">
    <property type="component" value="Unassembled WGS sequence"/>
</dbReference>
<protein>
    <submittedName>
        <fullName evidence="5">Putative serine protease 23-like</fullName>
    </submittedName>
</protein>
<dbReference type="PANTHER" id="PTHR15462">
    <property type="entry name" value="SERINE PROTEASE"/>
    <property type="match status" value="1"/>
</dbReference>
<feature type="signal peptide" evidence="3">
    <location>
        <begin position="1"/>
        <end position="18"/>
    </location>
</feature>
<dbReference type="EMBL" id="MRZV01000237">
    <property type="protein sequence ID" value="PIK54696.1"/>
    <property type="molecule type" value="Genomic_DNA"/>
</dbReference>
<dbReference type="Pfam" id="PF00089">
    <property type="entry name" value="Trypsin"/>
    <property type="match status" value="1"/>
</dbReference>
<dbReference type="InterPro" id="IPR009003">
    <property type="entry name" value="Peptidase_S1_PA"/>
</dbReference>
<comment type="caution">
    <text evidence="5">The sequence shown here is derived from an EMBL/GenBank/DDBJ whole genome shotgun (WGS) entry which is preliminary data.</text>
</comment>
<dbReference type="GO" id="GO:0004252">
    <property type="term" value="F:serine-type endopeptidase activity"/>
    <property type="evidence" value="ECO:0007669"/>
    <property type="project" value="InterPro"/>
</dbReference>
<dbReference type="PANTHER" id="PTHR15462:SF8">
    <property type="entry name" value="SERINE PROTEASE"/>
    <property type="match status" value="1"/>
</dbReference>
<evidence type="ECO:0000256" key="1">
    <source>
        <dbReference type="ARBA" id="ARBA00022729"/>
    </source>
</evidence>
<evidence type="ECO:0000313" key="5">
    <source>
        <dbReference type="EMBL" id="PIK54696.1"/>
    </source>
</evidence>
<name>A0A2G8L360_STIJA</name>
<keyword evidence="5" id="KW-0378">Hydrolase</keyword>
<evidence type="ECO:0000256" key="2">
    <source>
        <dbReference type="SAM" id="MobiDB-lite"/>
    </source>
</evidence>
<gene>
    <name evidence="5" type="ORF">BSL78_08391</name>
</gene>
<feature type="domain" description="Peptidase S1" evidence="4">
    <location>
        <begin position="173"/>
        <end position="229"/>
    </location>
</feature>
<keyword evidence="6" id="KW-1185">Reference proteome</keyword>
<keyword evidence="5" id="KW-0645">Protease</keyword>
<feature type="region of interest" description="Disordered" evidence="2">
    <location>
        <begin position="51"/>
        <end position="74"/>
    </location>
</feature>
<proteinExistence type="predicted"/>
<accession>A0A2G8L360</accession>
<dbReference type="GO" id="GO:0006508">
    <property type="term" value="P:proteolysis"/>
    <property type="evidence" value="ECO:0007669"/>
    <property type="project" value="UniProtKB-KW"/>
</dbReference>
<dbReference type="InterPro" id="IPR043504">
    <property type="entry name" value="Peptidase_S1_PA_chymotrypsin"/>
</dbReference>
<evidence type="ECO:0000313" key="6">
    <source>
        <dbReference type="Proteomes" id="UP000230750"/>
    </source>
</evidence>